<evidence type="ECO:0000259" key="2">
    <source>
        <dbReference type="Pfam" id="PF02770"/>
    </source>
</evidence>
<dbReference type="InterPro" id="IPR006091">
    <property type="entry name" value="Acyl-CoA_Oxase/DH_mid-dom"/>
</dbReference>
<dbReference type="AlphaFoldDB" id="A0A7Y8GUH4"/>
<dbReference type="InterPro" id="IPR006089">
    <property type="entry name" value="Acyl-CoA_DH_CS"/>
</dbReference>
<dbReference type="Proteomes" id="UP000545507">
    <property type="component" value="Unassembled WGS sequence"/>
</dbReference>
<dbReference type="GO" id="GO:0003995">
    <property type="term" value="F:acyl-CoA dehydrogenase activity"/>
    <property type="evidence" value="ECO:0007669"/>
    <property type="project" value="InterPro"/>
</dbReference>
<gene>
    <name evidence="4" type="ORF">F3K02_07270</name>
</gene>
<feature type="domain" description="Acyl-CoA oxidase/dehydrogenase middle" evidence="2">
    <location>
        <begin position="139"/>
        <end position="238"/>
    </location>
</feature>
<evidence type="ECO:0000313" key="5">
    <source>
        <dbReference type="Proteomes" id="UP000545507"/>
    </source>
</evidence>
<comment type="caution">
    <text evidence="4">The sequence shown here is derived from an EMBL/GenBank/DDBJ whole genome shotgun (WGS) entry which is preliminary data.</text>
</comment>
<dbReference type="Gene3D" id="2.40.110.10">
    <property type="entry name" value="Butyryl-CoA Dehydrogenase, subunit A, domain 2"/>
    <property type="match status" value="1"/>
</dbReference>
<dbReference type="PANTHER" id="PTHR43292:SF4">
    <property type="entry name" value="ACYL-COA DEHYDROGENASE FADE34"/>
    <property type="match status" value="1"/>
</dbReference>
<dbReference type="InterPro" id="IPR009100">
    <property type="entry name" value="AcylCoA_DH/oxidase_NM_dom_sf"/>
</dbReference>
<reference evidence="4 5" key="1">
    <citation type="submission" date="2019-09" db="EMBL/GenBank/DDBJ databases">
        <title>Hydrogenophaga aromatica sp. nov., isolated from a para-xylene-degrading enrichment culture.</title>
        <authorList>
            <person name="Tancsics A."/>
            <person name="Banerjee S."/>
        </authorList>
    </citation>
    <scope>NUCLEOTIDE SEQUENCE [LARGE SCALE GENOMIC DNA]</scope>
    <source>
        <strain evidence="4 5">D2P1</strain>
    </source>
</reference>
<evidence type="ECO:0000256" key="1">
    <source>
        <dbReference type="ARBA" id="ARBA00023002"/>
    </source>
</evidence>
<dbReference type="EMBL" id="VYGV01000006">
    <property type="protein sequence ID" value="NWF45052.1"/>
    <property type="molecule type" value="Genomic_DNA"/>
</dbReference>
<dbReference type="GO" id="GO:0005886">
    <property type="term" value="C:plasma membrane"/>
    <property type="evidence" value="ECO:0007669"/>
    <property type="project" value="TreeGrafter"/>
</dbReference>
<dbReference type="InterPro" id="IPR013786">
    <property type="entry name" value="AcylCoA_DH/ox_N"/>
</dbReference>
<dbReference type="GO" id="GO:0050660">
    <property type="term" value="F:flavin adenine dinucleotide binding"/>
    <property type="evidence" value="ECO:0007669"/>
    <property type="project" value="InterPro"/>
</dbReference>
<dbReference type="Gene3D" id="1.20.140.10">
    <property type="entry name" value="Butyryl-CoA Dehydrogenase, subunit A, domain 3"/>
    <property type="match status" value="1"/>
</dbReference>
<name>A0A7Y8GUH4_9BURK</name>
<dbReference type="InterPro" id="IPR037069">
    <property type="entry name" value="AcylCoA_DH/ox_N_sf"/>
</dbReference>
<accession>A0A7Y8GUH4</accession>
<evidence type="ECO:0000313" key="4">
    <source>
        <dbReference type="EMBL" id="NWF45052.1"/>
    </source>
</evidence>
<dbReference type="SUPFAM" id="SSF56645">
    <property type="entry name" value="Acyl-CoA dehydrogenase NM domain-like"/>
    <property type="match status" value="1"/>
</dbReference>
<evidence type="ECO:0000259" key="3">
    <source>
        <dbReference type="Pfam" id="PF02771"/>
    </source>
</evidence>
<keyword evidence="5" id="KW-1185">Reference proteome</keyword>
<dbReference type="PANTHER" id="PTHR43292">
    <property type="entry name" value="ACYL-COA DEHYDROGENASE"/>
    <property type="match status" value="1"/>
</dbReference>
<organism evidence="4 5">
    <name type="scientific">Hydrogenophaga aromaticivorans</name>
    <dbReference type="NCBI Taxonomy" id="2610898"/>
    <lineage>
        <taxon>Bacteria</taxon>
        <taxon>Pseudomonadati</taxon>
        <taxon>Pseudomonadota</taxon>
        <taxon>Betaproteobacteria</taxon>
        <taxon>Burkholderiales</taxon>
        <taxon>Comamonadaceae</taxon>
        <taxon>Hydrogenophaga</taxon>
    </lineage>
</organism>
<dbReference type="Pfam" id="PF02770">
    <property type="entry name" value="Acyl-CoA_dh_M"/>
    <property type="match status" value="1"/>
</dbReference>
<dbReference type="PROSITE" id="PS00072">
    <property type="entry name" value="ACYL_COA_DH_1"/>
    <property type="match status" value="1"/>
</dbReference>
<dbReference type="Gene3D" id="1.10.540.10">
    <property type="entry name" value="Acyl-CoA dehydrogenase/oxidase, N-terminal domain"/>
    <property type="match status" value="1"/>
</dbReference>
<dbReference type="Pfam" id="PF02771">
    <property type="entry name" value="Acyl-CoA_dh_N"/>
    <property type="match status" value="1"/>
</dbReference>
<keyword evidence="1" id="KW-0560">Oxidoreductase</keyword>
<dbReference type="InterPro" id="IPR052161">
    <property type="entry name" value="Mycobact_Acyl-CoA_DH"/>
</dbReference>
<protein>
    <submittedName>
        <fullName evidence="4">Acyl-CoA dehydrogenase</fullName>
    </submittedName>
</protein>
<feature type="domain" description="Acyl-CoA dehydrogenase/oxidase N-terminal" evidence="3">
    <location>
        <begin position="27"/>
        <end position="135"/>
    </location>
</feature>
<proteinExistence type="predicted"/>
<sequence length="397" mass="43034">MNPSEENFLNNLLSAFRFAALPAGTNSFRAEVKAFLQSSFEPMPADIRARSWMGFNAAFSKKLAARGWVGVTLPAQYGGASLDAFSRFVLVEELLAAGAPVSAHWIADRQSGPLILKFGTEAQRQFYLPKICAAEAFFCIGMSEPNAGSDLASVGTRATRCQIDGSSGWRLNGRKIWTTNAQHCHYMIALVRSSGEPQDRQKGLSQFIVDLALPGVTVRPIRDLAGDAHFSEVFFDNVLLTDDALIGHEGSGWAQVNAELAFERSGPERVYSSIVLLEHWITCLRKTPAVSVHAATIGRFATHLATLRNMSIAVTAKLVNGDSPLVEAALVKDIGTEFEQSIPSVIEAALAMDPDALVDAELYRAVAYVSQMAPTYSLRGGTREILRGMIARGLGLR</sequence>
<dbReference type="InterPro" id="IPR046373">
    <property type="entry name" value="Acyl-CoA_Oxase/DH_mid-dom_sf"/>
</dbReference>